<feature type="domain" description="Sigma-54 factor interaction" evidence="12">
    <location>
        <begin position="143"/>
        <end position="372"/>
    </location>
</feature>
<sequence length="483" mass="53584">MATRILVVDDEAGMRKSLAIMLRREGYAVVEAAGGHDAVEQLGRDIFHLVITDLRMGDMSGIDLLRHVKQTGARVEVILMTAFGTVESAVDAMRLGAFDVITKPFQLEEILLRVHNALEKHRLNEEVDLLRAEVKNAFGVEGVVGASEAMRQVLGMIPKIAPTDSTVLITGESGTGKELVARAIYQHSNRAGQPFVAVNCAAIPKELLESELFGYERGAFTGAVAPRIGKFEEADGGTLFLDEIGDMDLTMQSKLLRVLQEKSFRRLGGTADRHIDVRLLAATNQDLEVLIEKGLFRGDLFYRLNVVAINLPSLRERREDIPILVEHFLRKFQRELGSKVGQISPEALGYLMEYEWRGNVRELENVIKRAVVLTTTDTILPEQLPCSVTRLPLEPSPRKLSLEELLEEKLKPCVSELGRLGEGNLYPLVTKAVEKVLFQLVLQVTKGNQVKAATLLGINRNTLRKKVTELGLDPKGIREKGEN</sequence>
<keyword evidence="2" id="KW-0963">Cytoplasm</keyword>
<evidence type="ECO:0000256" key="9">
    <source>
        <dbReference type="ARBA" id="ARBA00023159"/>
    </source>
</evidence>
<dbReference type="SUPFAM" id="SSF52540">
    <property type="entry name" value="P-loop containing nucleoside triphosphate hydrolases"/>
    <property type="match status" value="1"/>
</dbReference>
<dbReference type="InterPro" id="IPR002197">
    <property type="entry name" value="HTH_Fis"/>
</dbReference>
<dbReference type="InterPro" id="IPR002078">
    <property type="entry name" value="Sigma_54_int"/>
</dbReference>
<dbReference type="GO" id="GO:0000160">
    <property type="term" value="P:phosphorelay signal transduction system"/>
    <property type="evidence" value="ECO:0007669"/>
    <property type="project" value="UniProtKB-KW"/>
</dbReference>
<feature type="modified residue" description="4-aspartylphosphate" evidence="11">
    <location>
        <position position="53"/>
    </location>
</feature>
<dbReference type="InterPro" id="IPR009057">
    <property type="entry name" value="Homeodomain-like_sf"/>
</dbReference>
<dbReference type="InterPro" id="IPR001789">
    <property type="entry name" value="Sig_transdc_resp-reg_receiver"/>
</dbReference>
<evidence type="ECO:0000256" key="3">
    <source>
        <dbReference type="ARBA" id="ARBA00022553"/>
    </source>
</evidence>
<dbReference type="Pfam" id="PF00158">
    <property type="entry name" value="Sigma54_activat"/>
    <property type="match status" value="1"/>
</dbReference>
<evidence type="ECO:0000256" key="4">
    <source>
        <dbReference type="ARBA" id="ARBA00022741"/>
    </source>
</evidence>
<protein>
    <submittedName>
        <fullName evidence="14">Sigma-54-dependent Fis family transcriptional regulator</fullName>
    </submittedName>
</protein>
<keyword evidence="7" id="KW-0805">Transcription regulation</keyword>
<dbReference type="PRINTS" id="PR01590">
    <property type="entry name" value="HTHFIS"/>
</dbReference>
<dbReference type="PROSITE" id="PS50110">
    <property type="entry name" value="RESPONSE_REGULATORY"/>
    <property type="match status" value="1"/>
</dbReference>
<reference evidence="14" key="1">
    <citation type="submission" date="2020-07" db="EMBL/GenBank/DDBJ databases">
        <title>Huge and variable diversity of episymbiotic CPR bacteria and DPANN archaea in groundwater ecosystems.</title>
        <authorList>
            <person name="He C.Y."/>
            <person name="Keren R."/>
            <person name="Whittaker M."/>
            <person name="Farag I.F."/>
            <person name="Doudna J."/>
            <person name="Cate J.H.D."/>
            <person name="Banfield J.F."/>
        </authorList>
    </citation>
    <scope>NUCLEOTIDE SEQUENCE</scope>
    <source>
        <strain evidence="14">NC_groundwater_672_Ag_B-0.1um_62_36</strain>
    </source>
</reference>
<accession>A0A932CL80</accession>
<dbReference type="CDD" id="cd00009">
    <property type="entry name" value="AAA"/>
    <property type="match status" value="1"/>
</dbReference>
<dbReference type="Gene3D" id="3.40.50.300">
    <property type="entry name" value="P-loop containing nucleotide triphosphate hydrolases"/>
    <property type="match status" value="1"/>
</dbReference>
<organism evidence="14 15">
    <name type="scientific">Tectimicrobiota bacterium</name>
    <dbReference type="NCBI Taxonomy" id="2528274"/>
    <lineage>
        <taxon>Bacteria</taxon>
        <taxon>Pseudomonadati</taxon>
        <taxon>Nitrospinota/Tectimicrobiota group</taxon>
        <taxon>Candidatus Tectimicrobiota</taxon>
    </lineage>
</organism>
<evidence type="ECO:0000256" key="2">
    <source>
        <dbReference type="ARBA" id="ARBA00022490"/>
    </source>
</evidence>
<dbReference type="Pfam" id="PF25601">
    <property type="entry name" value="AAA_lid_14"/>
    <property type="match status" value="1"/>
</dbReference>
<keyword evidence="3 11" id="KW-0597">Phosphoprotein</keyword>
<evidence type="ECO:0000256" key="7">
    <source>
        <dbReference type="ARBA" id="ARBA00023015"/>
    </source>
</evidence>
<comment type="caution">
    <text evidence="14">The sequence shown here is derived from an EMBL/GenBank/DDBJ whole genome shotgun (WGS) entry which is preliminary data.</text>
</comment>
<evidence type="ECO:0000256" key="1">
    <source>
        <dbReference type="ARBA" id="ARBA00004496"/>
    </source>
</evidence>
<evidence type="ECO:0000259" key="12">
    <source>
        <dbReference type="PROSITE" id="PS50045"/>
    </source>
</evidence>
<keyword evidence="10" id="KW-0804">Transcription</keyword>
<comment type="subcellular location">
    <subcellularLocation>
        <location evidence="1">Cytoplasm</location>
    </subcellularLocation>
</comment>
<dbReference type="EMBL" id="JACPRF010000031">
    <property type="protein sequence ID" value="MBI2875448.1"/>
    <property type="molecule type" value="Genomic_DNA"/>
</dbReference>
<dbReference type="SMART" id="SM00382">
    <property type="entry name" value="AAA"/>
    <property type="match status" value="1"/>
</dbReference>
<dbReference type="GO" id="GO:0005737">
    <property type="term" value="C:cytoplasm"/>
    <property type="evidence" value="ECO:0007669"/>
    <property type="project" value="UniProtKB-SubCell"/>
</dbReference>
<dbReference type="PROSITE" id="PS50045">
    <property type="entry name" value="SIGMA54_INTERACT_4"/>
    <property type="match status" value="1"/>
</dbReference>
<dbReference type="InterPro" id="IPR025662">
    <property type="entry name" value="Sigma_54_int_dom_ATP-bd_1"/>
</dbReference>
<keyword evidence="5" id="KW-0067">ATP-binding</keyword>
<keyword evidence="6" id="KW-0902">Two-component regulatory system</keyword>
<evidence type="ECO:0000313" key="14">
    <source>
        <dbReference type="EMBL" id="MBI2875448.1"/>
    </source>
</evidence>
<dbReference type="Pfam" id="PF00072">
    <property type="entry name" value="Response_reg"/>
    <property type="match status" value="1"/>
</dbReference>
<dbReference type="FunFam" id="3.40.50.300:FF:000006">
    <property type="entry name" value="DNA-binding transcriptional regulator NtrC"/>
    <property type="match status" value="1"/>
</dbReference>
<dbReference type="InterPro" id="IPR025943">
    <property type="entry name" value="Sigma_54_int_dom_ATP-bd_2"/>
</dbReference>
<keyword evidence="4" id="KW-0547">Nucleotide-binding</keyword>
<dbReference type="PROSITE" id="PS00675">
    <property type="entry name" value="SIGMA54_INTERACT_1"/>
    <property type="match status" value="1"/>
</dbReference>
<dbReference type="SUPFAM" id="SSF52172">
    <property type="entry name" value="CheY-like"/>
    <property type="match status" value="1"/>
</dbReference>
<dbReference type="Gene3D" id="3.40.50.2300">
    <property type="match status" value="1"/>
</dbReference>
<evidence type="ECO:0000256" key="10">
    <source>
        <dbReference type="ARBA" id="ARBA00023163"/>
    </source>
</evidence>
<evidence type="ECO:0000259" key="13">
    <source>
        <dbReference type="PROSITE" id="PS50110"/>
    </source>
</evidence>
<keyword evidence="9" id="KW-0010">Activator</keyword>
<dbReference type="SUPFAM" id="SSF46689">
    <property type="entry name" value="Homeodomain-like"/>
    <property type="match status" value="1"/>
</dbReference>
<keyword evidence="8" id="KW-0238">DNA-binding</keyword>
<dbReference type="InterPro" id="IPR027417">
    <property type="entry name" value="P-loop_NTPase"/>
</dbReference>
<dbReference type="GO" id="GO:0006355">
    <property type="term" value="P:regulation of DNA-templated transcription"/>
    <property type="evidence" value="ECO:0007669"/>
    <property type="project" value="InterPro"/>
</dbReference>
<dbReference type="InterPro" id="IPR003593">
    <property type="entry name" value="AAA+_ATPase"/>
</dbReference>
<dbReference type="InterPro" id="IPR011006">
    <property type="entry name" value="CheY-like_superfamily"/>
</dbReference>
<dbReference type="SMART" id="SM00448">
    <property type="entry name" value="REC"/>
    <property type="match status" value="1"/>
</dbReference>
<name>A0A932CL80_UNCTE</name>
<evidence type="ECO:0000256" key="5">
    <source>
        <dbReference type="ARBA" id="ARBA00022840"/>
    </source>
</evidence>
<dbReference type="InterPro" id="IPR058031">
    <property type="entry name" value="AAA_lid_NorR"/>
</dbReference>
<dbReference type="FunFam" id="1.10.8.60:FF:000014">
    <property type="entry name" value="DNA-binding transcriptional regulator NtrC"/>
    <property type="match status" value="1"/>
</dbReference>
<evidence type="ECO:0000256" key="6">
    <source>
        <dbReference type="ARBA" id="ARBA00023012"/>
    </source>
</evidence>
<dbReference type="Gene3D" id="1.10.10.60">
    <property type="entry name" value="Homeodomain-like"/>
    <property type="match status" value="1"/>
</dbReference>
<proteinExistence type="predicted"/>
<feature type="domain" description="Response regulatory" evidence="13">
    <location>
        <begin position="4"/>
        <end position="118"/>
    </location>
</feature>
<dbReference type="GO" id="GO:0005524">
    <property type="term" value="F:ATP binding"/>
    <property type="evidence" value="ECO:0007669"/>
    <property type="project" value="UniProtKB-KW"/>
</dbReference>
<evidence type="ECO:0000256" key="11">
    <source>
        <dbReference type="PROSITE-ProRule" id="PRU00169"/>
    </source>
</evidence>
<dbReference type="FunFam" id="3.40.50.2300:FF:000018">
    <property type="entry name" value="DNA-binding transcriptional regulator NtrC"/>
    <property type="match status" value="1"/>
</dbReference>
<evidence type="ECO:0000256" key="8">
    <source>
        <dbReference type="ARBA" id="ARBA00023125"/>
    </source>
</evidence>
<dbReference type="Pfam" id="PF02954">
    <property type="entry name" value="HTH_8"/>
    <property type="match status" value="1"/>
</dbReference>
<dbReference type="AlphaFoldDB" id="A0A932CL80"/>
<dbReference type="Gene3D" id="1.10.8.60">
    <property type="match status" value="1"/>
</dbReference>
<dbReference type="PANTHER" id="PTHR32071">
    <property type="entry name" value="TRANSCRIPTIONAL REGULATORY PROTEIN"/>
    <property type="match status" value="1"/>
</dbReference>
<dbReference type="GO" id="GO:0043565">
    <property type="term" value="F:sequence-specific DNA binding"/>
    <property type="evidence" value="ECO:0007669"/>
    <property type="project" value="InterPro"/>
</dbReference>
<dbReference type="PROSITE" id="PS00676">
    <property type="entry name" value="SIGMA54_INTERACT_2"/>
    <property type="match status" value="1"/>
</dbReference>
<evidence type="ECO:0000313" key="15">
    <source>
        <dbReference type="Proteomes" id="UP000769766"/>
    </source>
</evidence>
<dbReference type="Proteomes" id="UP000769766">
    <property type="component" value="Unassembled WGS sequence"/>
</dbReference>
<gene>
    <name evidence="14" type="ORF">HYY20_01045</name>
</gene>